<gene>
    <name evidence="1" type="ORF">FC40_GL000492</name>
</gene>
<dbReference type="Proteomes" id="UP000051054">
    <property type="component" value="Unassembled WGS sequence"/>
</dbReference>
<dbReference type="RefSeq" id="WP_025022308.1">
    <property type="nucleotide sequence ID" value="NZ_AZGD01000087.1"/>
</dbReference>
<dbReference type="PATRIC" id="fig|1423755.3.peg.545"/>
<reference evidence="1 2" key="1">
    <citation type="journal article" date="2015" name="Genome Announc.">
        <title>Expanding the biotechnology potential of lactobacilli through comparative genomics of 213 strains and associated genera.</title>
        <authorList>
            <person name="Sun Z."/>
            <person name="Harris H.M."/>
            <person name="McCann A."/>
            <person name="Guo C."/>
            <person name="Argimon S."/>
            <person name="Zhang W."/>
            <person name="Yang X."/>
            <person name="Jeffery I.B."/>
            <person name="Cooney J.C."/>
            <person name="Kagawa T.F."/>
            <person name="Liu W."/>
            <person name="Song Y."/>
            <person name="Salvetti E."/>
            <person name="Wrobel A."/>
            <person name="Rasinkangas P."/>
            <person name="Parkhill J."/>
            <person name="Rea M.C."/>
            <person name="O'Sullivan O."/>
            <person name="Ritari J."/>
            <person name="Douillard F.P."/>
            <person name="Paul Ross R."/>
            <person name="Yang R."/>
            <person name="Briner A.E."/>
            <person name="Felis G.E."/>
            <person name="de Vos W.M."/>
            <person name="Barrangou R."/>
            <person name="Klaenhammer T.R."/>
            <person name="Caufield P.W."/>
            <person name="Cui Y."/>
            <person name="Zhang H."/>
            <person name="O'Toole P.W."/>
        </authorList>
    </citation>
    <scope>NUCLEOTIDE SEQUENCE [LARGE SCALE GENOMIC DNA]</scope>
    <source>
        <strain evidence="1 2">DSM 18933</strain>
    </source>
</reference>
<evidence type="ECO:0008006" key="3">
    <source>
        <dbReference type="Google" id="ProtNLM"/>
    </source>
</evidence>
<evidence type="ECO:0000313" key="2">
    <source>
        <dbReference type="Proteomes" id="UP000051054"/>
    </source>
</evidence>
<dbReference type="AlphaFoldDB" id="A0A0R1WMQ6"/>
<keyword evidence="2" id="KW-1185">Reference proteome</keyword>
<organism evidence="1 2">
    <name type="scientific">Ligilactobacillus hayakitensis DSM 18933 = JCM 14209</name>
    <dbReference type="NCBI Taxonomy" id="1423755"/>
    <lineage>
        <taxon>Bacteria</taxon>
        <taxon>Bacillati</taxon>
        <taxon>Bacillota</taxon>
        <taxon>Bacilli</taxon>
        <taxon>Lactobacillales</taxon>
        <taxon>Lactobacillaceae</taxon>
        <taxon>Ligilactobacillus</taxon>
    </lineage>
</organism>
<sequence length="72" mass="8317">MILNGFKTYWGKNVEVIDVNNIVYKGFVNAVTIPGDSEENCYEIDLRGTKQFGNRLLNLMEYEIKSIELVQE</sequence>
<evidence type="ECO:0000313" key="1">
    <source>
        <dbReference type="EMBL" id="KRM19194.1"/>
    </source>
</evidence>
<dbReference type="EMBL" id="AZGD01000087">
    <property type="protein sequence ID" value="KRM19194.1"/>
    <property type="molecule type" value="Genomic_DNA"/>
</dbReference>
<name>A0A0R1WMQ6_9LACO</name>
<accession>A0A0R1WMQ6</accession>
<protein>
    <recommendedName>
        <fullName evidence="3">LSM domain-containing protein</fullName>
    </recommendedName>
</protein>
<proteinExistence type="predicted"/>
<comment type="caution">
    <text evidence="1">The sequence shown here is derived from an EMBL/GenBank/DDBJ whole genome shotgun (WGS) entry which is preliminary data.</text>
</comment>